<keyword evidence="4" id="KW-1185">Reference proteome</keyword>
<evidence type="ECO:0008006" key="6">
    <source>
        <dbReference type="Google" id="ProtNLM"/>
    </source>
</evidence>
<dbReference type="Proteomes" id="UP000054859">
    <property type="component" value="Unassembled WGS sequence"/>
</dbReference>
<dbReference type="Proteomes" id="UP000281170">
    <property type="component" value="Plasmid 13"/>
</dbReference>
<sequence length="322" mass="36197">MNLELLKQLLPKICAGDEQAYLTCFNSLCDEPFPEECHAYLENYPKTVELTEEQLLNFRALYGLSLLFGLSERRYEAAQALDLLHRQKGLGCHWVLAKIYKDRLTFREKNLCEAISYFEPLIALNHAPSMYGLARFLLSGDETQGVAIDRPLALLLLKQAEYLEPGITECLDIEIKSKLSYEESTSVEFEYQLYVLKICSKPLEVQQLIDQLIQHIESQKNEVDRSLLIDLLRMTRLVLQTPSRENIEKYKQYSDQLPTSATMKIIAGLMTALGVALLALATTAGIGTGAALIACGAGFFMNRKTAIATDIQNVANALTMEM</sequence>
<dbReference type="AlphaFoldDB" id="A0A0W0R206"/>
<gene>
    <name evidence="2" type="ORF">Lade_1681</name>
    <name evidence="3" type="ORF">NCTC12735_00946</name>
</gene>
<keyword evidence="3" id="KW-0614">Plasmid</keyword>
<proteinExistence type="predicted"/>
<dbReference type="InterPro" id="IPR011990">
    <property type="entry name" value="TPR-like_helical_dom_sf"/>
</dbReference>
<organism evidence="2 4">
    <name type="scientific">Legionella adelaidensis</name>
    <dbReference type="NCBI Taxonomy" id="45056"/>
    <lineage>
        <taxon>Bacteria</taxon>
        <taxon>Pseudomonadati</taxon>
        <taxon>Pseudomonadota</taxon>
        <taxon>Gammaproteobacteria</taxon>
        <taxon>Legionellales</taxon>
        <taxon>Legionellaceae</taxon>
        <taxon>Legionella</taxon>
    </lineage>
</organism>
<reference evidence="2 4" key="1">
    <citation type="submission" date="2015-11" db="EMBL/GenBank/DDBJ databases">
        <title>Identification of large and diverse effector repertoires of 38 Legionella species.</title>
        <authorList>
            <person name="Burstein D."/>
            <person name="Amaro F."/>
            <person name="Zusman T."/>
            <person name="Lifshitz Z."/>
            <person name="Cohen O."/>
            <person name="Gilbert J.A."/>
            <person name="Pupko T."/>
            <person name="Shuman H.A."/>
            <person name="Segal G."/>
        </authorList>
    </citation>
    <scope>NUCLEOTIDE SEQUENCE [LARGE SCALE GENOMIC DNA]</scope>
    <source>
        <strain evidence="2 4">1762-AUS-E</strain>
    </source>
</reference>
<dbReference type="KEGG" id="ladl:NCTC12735_00946"/>
<geneLocation type="plasmid" evidence="3 5">
    <name>13</name>
</geneLocation>
<dbReference type="RefSeq" id="WP_058462756.1">
    <property type="nucleotide sequence ID" value="NZ_CAAAHS010000013.1"/>
</dbReference>
<feature type="transmembrane region" description="Helical" evidence="1">
    <location>
        <begin position="265"/>
        <end position="294"/>
    </location>
</feature>
<evidence type="ECO:0000313" key="4">
    <source>
        <dbReference type="Proteomes" id="UP000054859"/>
    </source>
</evidence>
<evidence type="ECO:0000256" key="1">
    <source>
        <dbReference type="SAM" id="Phobius"/>
    </source>
</evidence>
<evidence type="ECO:0000313" key="5">
    <source>
        <dbReference type="Proteomes" id="UP000281170"/>
    </source>
</evidence>
<evidence type="ECO:0000313" key="2">
    <source>
        <dbReference type="EMBL" id="KTC65001.1"/>
    </source>
</evidence>
<keyword evidence="1" id="KW-1133">Transmembrane helix</keyword>
<accession>A0A0W0R206</accession>
<reference evidence="3 5" key="2">
    <citation type="submission" date="2018-12" db="EMBL/GenBank/DDBJ databases">
        <authorList>
            <consortium name="Pathogen Informatics"/>
        </authorList>
    </citation>
    <scope>NUCLEOTIDE SEQUENCE [LARGE SCALE GENOMIC DNA]</scope>
    <source>
        <strain evidence="3 5">NCTC12735</strain>
        <plasmid evidence="5">13</plasmid>
    </source>
</reference>
<dbReference type="STRING" id="45056.Lade_1681"/>
<dbReference type="EMBL" id="LR134422">
    <property type="protein sequence ID" value="VEH85319.1"/>
    <property type="molecule type" value="Genomic_DNA"/>
</dbReference>
<dbReference type="EMBL" id="LNKA01000011">
    <property type="protein sequence ID" value="KTC65001.1"/>
    <property type="molecule type" value="Genomic_DNA"/>
</dbReference>
<dbReference type="SUPFAM" id="SSF81901">
    <property type="entry name" value="HCP-like"/>
    <property type="match status" value="1"/>
</dbReference>
<keyword evidence="1" id="KW-0472">Membrane</keyword>
<evidence type="ECO:0000313" key="3">
    <source>
        <dbReference type="EMBL" id="VEH85319.1"/>
    </source>
</evidence>
<protein>
    <recommendedName>
        <fullName evidence="6">Tetratricopeptide repeat protein</fullName>
    </recommendedName>
</protein>
<keyword evidence="1" id="KW-0812">Transmembrane</keyword>
<dbReference type="Gene3D" id="1.25.40.10">
    <property type="entry name" value="Tetratricopeptide repeat domain"/>
    <property type="match status" value="1"/>
</dbReference>
<dbReference type="PATRIC" id="fig|45056.6.peg.1733"/>
<name>A0A0W0R206_9GAMM</name>